<evidence type="ECO:0000313" key="3">
    <source>
        <dbReference type="EMBL" id="WJZ81231.1"/>
    </source>
</evidence>
<dbReference type="CDD" id="cd01650">
    <property type="entry name" value="RT_nLTR_like"/>
    <property type="match status" value="1"/>
</dbReference>
<accession>A0ABY9BEL9</accession>
<evidence type="ECO:0000313" key="4">
    <source>
        <dbReference type="Proteomes" id="UP001227230"/>
    </source>
</evidence>
<dbReference type="PANTHER" id="PTHR19446">
    <property type="entry name" value="REVERSE TRANSCRIPTASES"/>
    <property type="match status" value="1"/>
</dbReference>
<protein>
    <recommendedName>
        <fullName evidence="2">Reverse transcriptase domain-containing protein</fullName>
    </recommendedName>
</protein>
<dbReference type="Pfam" id="PF00078">
    <property type="entry name" value="RVT_1"/>
    <property type="match status" value="1"/>
</dbReference>
<keyword evidence="1" id="KW-0812">Transmembrane</keyword>
<keyword evidence="1" id="KW-1133">Transmembrane helix</keyword>
<evidence type="ECO:0000256" key="1">
    <source>
        <dbReference type="SAM" id="Phobius"/>
    </source>
</evidence>
<organism evidence="3 4">
    <name type="scientific">Vitis vinifera</name>
    <name type="common">Grape</name>
    <dbReference type="NCBI Taxonomy" id="29760"/>
    <lineage>
        <taxon>Eukaryota</taxon>
        <taxon>Viridiplantae</taxon>
        <taxon>Streptophyta</taxon>
        <taxon>Embryophyta</taxon>
        <taxon>Tracheophyta</taxon>
        <taxon>Spermatophyta</taxon>
        <taxon>Magnoliopsida</taxon>
        <taxon>eudicotyledons</taxon>
        <taxon>Gunneridae</taxon>
        <taxon>Pentapetalae</taxon>
        <taxon>rosids</taxon>
        <taxon>Vitales</taxon>
        <taxon>Vitaceae</taxon>
        <taxon>Viteae</taxon>
        <taxon>Vitis</taxon>
    </lineage>
</organism>
<evidence type="ECO:0000259" key="2">
    <source>
        <dbReference type="Pfam" id="PF00078"/>
    </source>
</evidence>
<name>A0ABY9BEL9_VITVI</name>
<keyword evidence="4" id="KW-1185">Reference proteome</keyword>
<dbReference type="Proteomes" id="UP001227230">
    <property type="component" value="Chromosome 1"/>
</dbReference>
<sequence length="446" mass="50042">MGRKQINSEPSCYASLVLLLMGVVSCTLVCAFFFVVLRLDANSLISELDASTLIEEDGSIRMKVGSGRCYKGIENLEPGRPAVKWGFDFKFNSSKECCMDSKEMCNGNDRSFLCDTWVFYGNREVLWLTKGLPKVGKETTYGWKMNYLMFTNEVTKAHKSQFQVFTQLHESGSFVRSLNATFLVLILKKGGVEDLKDFRPISLVGGLYKWLTKVLANRLKGVLAKVISMSQNAFVEGQQIMDVVLIANEAINSILKSNRGAILCKLDIEKAYDHVDWSFLLAVLEKMGFGERKKKGGLGVKSLGTFNKVLLGKWVWRFAIERKALQNQVIRRKYEEERGGWSSCEAKEAYGVGLWKAISKLGHLVTPSFDFVVGDGKKVRFWKDKWCGTTPLCEAFPSLFALATSKEAWVNEVWTAAGEMGEVGVLVSLDLSMIGSWKRWKGCFVA</sequence>
<gene>
    <name evidence="3" type="ORF">VitviT2T_001084</name>
</gene>
<dbReference type="PROSITE" id="PS51257">
    <property type="entry name" value="PROKAR_LIPOPROTEIN"/>
    <property type="match status" value="1"/>
</dbReference>
<dbReference type="InterPro" id="IPR000477">
    <property type="entry name" value="RT_dom"/>
</dbReference>
<feature type="transmembrane region" description="Helical" evidence="1">
    <location>
        <begin position="12"/>
        <end position="37"/>
    </location>
</feature>
<feature type="domain" description="Reverse transcriptase" evidence="2">
    <location>
        <begin position="187"/>
        <end position="292"/>
    </location>
</feature>
<proteinExistence type="predicted"/>
<dbReference type="EMBL" id="CP126648">
    <property type="protein sequence ID" value="WJZ81231.1"/>
    <property type="molecule type" value="Genomic_DNA"/>
</dbReference>
<reference evidence="3 4" key="1">
    <citation type="journal article" date="2023" name="Hortic Res">
        <title>The complete reference genome for grapevine (Vitis vinifera L.) genetics and breeding.</title>
        <authorList>
            <person name="Shi X."/>
            <person name="Cao S."/>
            <person name="Wang X."/>
            <person name="Huang S."/>
            <person name="Wang Y."/>
            <person name="Liu Z."/>
            <person name="Liu W."/>
            <person name="Leng X."/>
            <person name="Peng Y."/>
            <person name="Wang N."/>
            <person name="Wang Y."/>
            <person name="Ma Z."/>
            <person name="Xu X."/>
            <person name="Zhang F."/>
            <person name="Xue H."/>
            <person name="Zhong H."/>
            <person name="Wang Y."/>
            <person name="Zhang K."/>
            <person name="Velt A."/>
            <person name="Avia K."/>
            <person name="Holtgrawe D."/>
            <person name="Grimplet J."/>
            <person name="Matus J.T."/>
            <person name="Ware D."/>
            <person name="Wu X."/>
            <person name="Wang H."/>
            <person name="Liu C."/>
            <person name="Fang Y."/>
            <person name="Rustenholz C."/>
            <person name="Cheng Z."/>
            <person name="Xiao H."/>
            <person name="Zhou Y."/>
        </authorList>
    </citation>
    <scope>NUCLEOTIDE SEQUENCE [LARGE SCALE GENOMIC DNA]</scope>
    <source>
        <strain evidence="4">cv. Pinot noir / PN40024</strain>
        <tissue evidence="3">Leaf</tissue>
    </source>
</reference>
<keyword evidence="1" id="KW-0472">Membrane</keyword>